<name>A0A0F7S6K1_9BASI</name>
<protein>
    <submittedName>
        <fullName evidence="2">Uncharacterized protein</fullName>
    </submittedName>
</protein>
<evidence type="ECO:0000313" key="3">
    <source>
        <dbReference type="Proteomes" id="UP000242770"/>
    </source>
</evidence>
<reference evidence="3" key="1">
    <citation type="submission" date="2014-06" db="EMBL/GenBank/DDBJ databases">
        <authorList>
            <person name="Berkman P.J."/>
        </authorList>
    </citation>
    <scope>NUCLEOTIDE SEQUENCE [LARGE SCALE GENOMIC DNA]</scope>
</reference>
<keyword evidence="3" id="KW-1185">Reference proteome</keyword>
<sequence length="120" mass="12770">MKNNSVPDLTNHAPPTRSPPPASHPMVVIHPPRFLGASSRLPGTYDITDTGFYVALSVVVSSYATRAIGRYGVKGYAGAWRMTALALCVGSWIGIWRAGVPLLVDTGRSGALDDDVRSAF</sequence>
<evidence type="ECO:0000256" key="1">
    <source>
        <dbReference type="SAM" id="MobiDB-lite"/>
    </source>
</evidence>
<gene>
    <name evidence="2" type="primary">SSCI44840.1</name>
</gene>
<feature type="region of interest" description="Disordered" evidence="1">
    <location>
        <begin position="1"/>
        <end position="26"/>
    </location>
</feature>
<organism evidence="2 3">
    <name type="scientific">Sporisorium scitamineum</name>
    <dbReference type="NCBI Taxonomy" id="49012"/>
    <lineage>
        <taxon>Eukaryota</taxon>
        <taxon>Fungi</taxon>
        <taxon>Dikarya</taxon>
        <taxon>Basidiomycota</taxon>
        <taxon>Ustilaginomycotina</taxon>
        <taxon>Ustilaginomycetes</taxon>
        <taxon>Ustilaginales</taxon>
        <taxon>Ustilaginaceae</taxon>
        <taxon>Sporisorium</taxon>
    </lineage>
</organism>
<dbReference type="EMBL" id="CCFA01002696">
    <property type="protein sequence ID" value="CDW97991.1"/>
    <property type="molecule type" value="Genomic_DNA"/>
</dbReference>
<proteinExistence type="predicted"/>
<accession>A0A0F7S6K1</accession>
<dbReference type="Proteomes" id="UP000242770">
    <property type="component" value="Unassembled WGS sequence"/>
</dbReference>
<evidence type="ECO:0000313" key="2">
    <source>
        <dbReference type="EMBL" id="CDW97991.1"/>
    </source>
</evidence>
<dbReference type="AlphaFoldDB" id="A0A0F7S6K1"/>